<name>A0A9W8PHM4_9HYPO</name>
<protein>
    <submittedName>
        <fullName evidence="1">Uncharacterized protein</fullName>
    </submittedName>
</protein>
<keyword evidence="2" id="KW-1185">Reference proteome</keyword>
<proteinExistence type="predicted"/>
<dbReference type="OrthoDB" id="3223806at2759"/>
<sequence>MFAVYSKSGRAYLEAGDAHGIMEGDEFMVRRLSQQSSILTAIESPVAARAINVQPLVSQLDFEQANTTEDYVDWLATPKSRQALHRFPVRLSQSIPDVEQWKSHFDQHSLAMIPPQVNSQLAFEVTLEDSCYRILSDSKVEITNLPKMEESHFGPKDIPAVLQHLARFESIRQLSNPQCSSDFQVSFEVFITSPEGDSISPATEIEIQDVKSTKPFKINVSNKSDKHLFVHVYNLDPLWQVENILHADFEDLPPSSASERFTGRFTKKFKTSVPDQIKAAGLTSCTDILAVIVTSQPTSFRNYELPQIGGILQPSSPGRSGRHGGESLGEWAVYHFVVRTSC</sequence>
<evidence type="ECO:0000313" key="2">
    <source>
        <dbReference type="Proteomes" id="UP001152130"/>
    </source>
</evidence>
<organism evidence="1 2">
    <name type="scientific">Fusarium irregulare</name>
    <dbReference type="NCBI Taxonomy" id="2494466"/>
    <lineage>
        <taxon>Eukaryota</taxon>
        <taxon>Fungi</taxon>
        <taxon>Dikarya</taxon>
        <taxon>Ascomycota</taxon>
        <taxon>Pezizomycotina</taxon>
        <taxon>Sordariomycetes</taxon>
        <taxon>Hypocreomycetidae</taxon>
        <taxon>Hypocreales</taxon>
        <taxon>Nectriaceae</taxon>
        <taxon>Fusarium</taxon>
        <taxon>Fusarium incarnatum-equiseti species complex</taxon>
    </lineage>
</organism>
<evidence type="ECO:0000313" key="1">
    <source>
        <dbReference type="EMBL" id="KAJ4005478.1"/>
    </source>
</evidence>
<reference evidence="1" key="1">
    <citation type="submission" date="2022-10" db="EMBL/GenBank/DDBJ databases">
        <title>Fusarium specimens isolated from Avocado Roots.</title>
        <authorList>
            <person name="Stajich J."/>
            <person name="Roper C."/>
            <person name="Heimlech-Rivalta G."/>
        </authorList>
    </citation>
    <scope>NUCLEOTIDE SEQUENCE</scope>
    <source>
        <strain evidence="1">CF00143</strain>
    </source>
</reference>
<dbReference type="EMBL" id="JAPDHF010000021">
    <property type="protein sequence ID" value="KAJ4005478.1"/>
    <property type="molecule type" value="Genomic_DNA"/>
</dbReference>
<gene>
    <name evidence="1" type="ORF">NW766_011027</name>
</gene>
<comment type="caution">
    <text evidence="1">The sequence shown here is derived from an EMBL/GenBank/DDBJ whole genome shotgun (WGS) entry which is preliminary data.</text>
</comment>
<dbReference type="Proteomes" id="UP001152130">
    <property type="component" value="Unassembled WGS sequence"/>
</dbReference>
<dbReference type="AlphaFoldDB" id="A0A9W8PHM4"/>
<accession>A0A9W8PHM4</accession>